<accession>A0A841U167</accession>
<dbReference type="InterPro" id="IPR003594">
    <property type="entry name" value="HATPase_dom"/>
</dbReference>
<dbReference type="PANTHER" id="PTHR24421">
    <property type="entry name" value="NITRATE/NITRITE SENSOR PROTEIN NARX-RELATED"/>
    <property type="match status" value="1"/>
</dbReference>
<dbReference type="Proteomes" id="UP000553776">
    <property type="component" value="Unassembled WGS sequence"/>
</dbReference>
<keyword evidence="6" id="KW-0812">Transmembrane</keyword>
<dbReference type="EMBL" id="JACJVR010000096">
    <property type="protein sequence ID" value="MBB6694517.1"/>
    <property type="molecule type" value="Genomic_DNA"/>
</dbReference>
<feature type="transmembrane region" description="Helical" evidence="6">
    <location>
        <begin position="123"/>
        <end position="144"/>
    </location>
</feature>
<feature type="transmembrane region" description="Helical" evidence="6">
    <location>
        <begin position="16"/>
        <end position="34"/>
    </location>
</feature>
<gene>
    <name evidence="8" type="ORF">H7B90_24280</name>
</gene>
<feature type="transmembrane region" description="Helical" evidence="6">
    <location>
        <begin position="276"/>
        <end position="295"/>
    </location>
</feature>
<keyword evidence="2" id="KW-0547">Nucleotide-binding</keyword>
<evidence type="ECO:0000256" key="6">
    <source>
        <dbReference type="SAM" id="Phobius"/>
    </source>
</evidence>
<reference evidence="8 9" key="1">
    <citation type="submission" date="2020-08" db="EMBL/GenBank/DDBJ databases">
        <title>Cohnella phylogeny.</title>
        <authorList>
            <person name="Dunlap C."/>
        </authorList>
    </citation>
    <scope>NUCLEOTIDE SEQUENCE [LARGE SCALE GENOMIC DNA]</scope>
    <source>
        <strain evidence="8 9">DSM 25239</strain>
    </source>
</reference>
<sequence>MTIGTNLSFSKLKTRLLLAATLVGYVLLAAYIHYVSLRAPYIGLELRPAAGSGWTVSAVEEEGLASGWEIGPGDRIARMDGSPKPRLIPAESGVILSRAGRIEVEKPDGRKLEFRSRTGTDGIAQAAFSIAMELTMLGIGLYAVRTQPESRVIRSFYALNWLMALCILASFSAERSVSDLVSSYASVWLPYLLLSFYLQLAFRTVHSRFKKLRLAYQACSVLFSAYIASLIAMSLDVPKWLEDWMNCAVIGTLALLAVLTLAFWRSFDRTEQNQLLVLFSALFLSLLPYTFLYAIPQLARGESIVPIEYTLAGLVPFSCAITYLLVARSMLDMRLYIPRLLVHSFYLGAAFALFSLAAKGMSTLSACLLFAVFALLTWGYQKSLRRFRRREERRAEWLERQKRLLSVRLGGKNGADGGTDSRRELPDMAPFGRNLLEAQQSERMRVAYYLHDHLLQNMIFLSRDLEELHDTGAADREQVAVWLKCVYDSQRDIRALCDDLYPPIIDQGDLKEALQWLLRTMKEKGEIRMELAYELAPGEPANESVKINLFRAVREYVHNVFKHSGASGMSIRLWGDRQAIHCTIVDDGDGFDVEAALRPSPEGERRFGLLSAFSQIRHLGGDTDIRSSPGEGTTVAIRLPLGEEVRAHA</sequence>
<keyword evidence="5" id="KW-0902">Two-component regulatory system</keyword>
<evidence type="ECO:0000256" key="3">
    <source>
        <dbReference type="ARBA" id="ARBA00022777"/>
    </source>
</evidence>
<dbReference type="Pfam" id="PF02518">
    <property type="entry name" value="HATPase_c"/>
    <property type="match status" value="1"/>
</dbReference>
<evidence type="ECO:0000256" key="4">
    <source>
        <dbReference type="ARBA" id="ARBA00022840"/>
    </source>
</evidence>
<evidence type="ECO:0000259" key="7">
    <source>
        <dbReference type="PROSITE" id="PS50109"/>
    </source>
</evidence>
<evidence type="ECO:0000256" key="5">
    <source>
        <dbReference type="ARBA" id="ARBA00023012"/>
    </source>
</evidence>
<dbReference type="CDD" id="cd16917">
    <property type="entry name" value="HATPase_UhpB-NarQ-NarX-like"/>
    <property type="match status" value="1"/>
</dbReference>
<keyword evidence="3" id="KW-0418">Kinase</keyword>
<dbReference type="InterPro" id="IPR050482">
    <property type="entry name" value="Sensor_HK_TwoCompSys"/>
</dbReference>
<dbReference type="GO" id="GO:0000160">
    <property type="term" value="P:phosphorelay signal transduction system"/>
    <property type="evidence" value="ECO:0007669"/>
    <property type="project" value="UniProtKB-KW"/>
</dbReference>
<feature type="transmembrane region" description="Helical" evidence="6">
    <location>
        <begin position="307"/>
        <end position="326"/>
    </location>
</feature>
<evidence type="ECO:0000256" key="2">
    <source>
        <dbReference type="ARBA" id="ARBA00022741"/>
    </source>
</evidence>
<comment type="caution">
    <text evidence="8">The sequence shown here is derived from an EMBL/GenBank/DDBJ whole genome shotgun (WGS) entry which is preliminary data.</text>
</comment>
<dbReference type="SUPFAM" id="SSF55874">
    <property type="entry name" value="ATPase domain of HSP90 chaperone/DNA topoisomerase II/histidine kinase"/>
    <property type="match status" value="1"/>
</dbReference>
<keyword evidence="6" id="KW-0472">Membrane</keyword>
<feature type="transmembrane region" description="Helical" evidence="6">
    <location>
        <begin position="338"/>
        <end position="357"/>
    </location>
</feature>
<dbReference type="InterPro" id="IPR036890">
    <property type="entry name" value="HATPase_C_sf"/>
</dbReference>
<feature type="domain" description="Histidine kinase" evidence="7">
    <location>
        <begin position="450"/>
        <end position="643"/>
    </location>
</feature>
<dbReference type="GO" id="GO:0005524">
    <property type="term" value="F:ATP binding"/>
    <property type="evidence" value="ECO:0007669"/>
    <property type="project" value="UniProtKB-KW"/>
</dbReference>
<dbReference type="InterPro" id="IPR005467">
    <property type="entry name" value="His_kinase_dom"/>
</dbReference>
<keyword evidence="9" id="KW-1185">Reference proteome</keyword>
<dbReference type="AlphaFoldDB" id="A0A841U167"/>
<keyword evidence="1" id="KW-0808">Transferase</keyword>
<protein>
    <recommendedName>
        <fullName evidence="7">Histidine kinase domain-containing protein</fullName>
    </recommendedName>
</protein>
<keyword evidence="4" id="KW-0067">ATP-binding</keyword>
<feature type="transmembrane region" description="Helical" evidence="6">
    <location>
        <begin position="214"/>
        <end position="232"/>
    </location>
</feature>
<feature type="transmembrane region" description="Helical" evidence="6">
    <location>
        <begin position="244"/>
        <end position="264"/>
    </location>
</feature>
<feature type="transmembrane region" description="Helical" evidence="6">
    <location>
        <begin position="156"/>
        <end position="173"/>
    </location>
</feature>
<feature type="transmembrane region" description="Helical" evidence="6">
    <location>
        <begin position="363"/>
        <end position="380"/>
    </location>
</feature>
<name>A0A841U167_9BACL</name>
<evidence type="ECO:0000313" key="8">
    <source>
        <dbReference type="EMBL" id="MBB6694517.1"/>
    </source>
</evidence>
<proteinExistence type="predicted"/>
<dbReference type="GO" id="GO:0016301">
    <property type="term" value="F:kinase activity"/>
    <property type="evidence" value="ECO:0007669"/>
    <property type="project" value="UniProtKB-KW"/>
</dbReference>
<organism evidence="8 9">
    <name type="scientific">Cohnella xylanilytica</name>
    <dbReference type="NCBI Taxonomy" id="557555"/>
    <lineage>
        <taxon>Bacteria</taxon>
        <taxon>Bacillati</taxon>
        <taxon>Bacillota</taxon>
        <taxon>Bacilli</taxon>
        <taxon>Bacillales</taxon>
        <taxon>Paenibacillaceae</taxon>
        <taxon>Cohnella</taxon>
    </lineage>
</organism>
<evidence type="ECO:0000313" key="9">
    <source>
        <dbReference type="Proteomes" id="UP000553776"/>
    </source>
</evidence>
<feature type="transmembrane region" description="Helical" evidence="6">
    <location>
        <begin position="185"/>
        <end position="202"/>
    </location>
</feature>
<keyword evidence="6" id="KW-1133">Transmembrane helix</keyword>
<dbReference type="SMART" id="SM00387">
    <property type="entry name" value="HATPase_c"/>
    <property type="match status" value="1"/>
</dbReference>
<dbReference type="Gene3D" id="3.30.565.10">
    <property type="entry name" value="Histidine kinase-like ATPase, C-terminal domain"/>
    <property type="match status" value="1"/>
</dbReference>
<evidence type="ECO:0000256" key="1">
    <source>
        <dbReference type="ARBA" id="ARBA00022679"/>
    </source>
</evidence>
<dbReference type="RefSeq" id="WP_185138480.1">
    <property type="nucleotide sequence ID" value="NZ_JACJVR010000096.1"/>
</dbReference>
<dbReference type="PROSITE" id="PS50109">
    <property type="entry name" value="HIS_KIN"/>
    <property type="match status" value="1"/>
</dbReference>